<dbReference type="SUPFAM" id="SSF49899">
    <property type="entry name" value="Concanavalin A-like lectins/glucanases"/>
    <property type="match status" value="1"/>
</dbReference>
<feature type="domain" description="MAM" evidence="1">
    <location>
        <begin position="1"/>
        <end position="66"/>
    </location>
</feature>
<accession>A0A9D4N251</accession>
<evidence type="ECO:0000313" key="3">
    <source>
        <dbReference type="Proteomes" id="UP000828390"/>
    </source>
</evidence>
<dbReference type="PANTHER" id="PTHR23282">
    <property type="entry name" value="APICAL ENDOSOMAL GLYCOPROTEIN PRECURSOR"/>
    <property type="match status" value="1"/>
</dbReference>
<dbReference type="InterPro" id="IPR051560">
    <property type="entry name" value="MAM_domain-containing"/>
</dbReference>
<evidence type="ECO:0000313" key="2">
    <source>
        <dbReference type="EMBL" id="KAH3887690.1"/>
    </source>
</evidence>
<keyword evidence="3" id="KW-1185">Reference proteome</keyword>
<evidence type="ECO:0000259" key="1">
    <source>
        <dbReference type="PROSITE" id="PS50060"/>
    </source>
</evidence>
<reference evidence="2" key="2">
    <citation type="submission" date="2020-11" db="EMBL/GenBank/DDBJ databases">
        <authorList>
            <person name="McCartney M.A."/>
            <person name="Auch B."/>
            <person name="Kono T."/>
            <person name="Mallez S."/>
            <person name="Becker A."/>
            <person name="Gohl D.M."/>
            <person name="Silverstein K.A.T."/>
            <person name="Koren S."/>
            <person name="Bechman K.B."/>
            <person name="Herman A."/>
            <person name="Abrahante J.E."/>
            <person name="Garbe J."/>
        </authorList>
    </citation>
    <scope>NUCLEOTIDE SEQUENCE</scope>
    <source>
        <strain evidence="2">Duluth1</strain>
        <tissue evidence="2">Whole animal</tissue>
    </source>
</reference>
<gene>
    <name evidence="2" type="ORF">DPMN_011708</name>
</gene>
<reference evidence="2" key="1">
    <citation type="journal article" date="2019" name="bioRxiv">
        <title>The Genome of the Zebra Mussel, Dreissena polymorpha: A Resource for Invasive Species Research.</title>
        <authorList>
            <person name="McCartney M.A."/>
            <person name="Auch B."/>
            <person name="Kono T."/>
            <person name="Mallez S."/>
            <person name="Zhang Y."/>
            <person name="Obille A."/>
            <person name="Becker A."/>
            <person name="Abrahante J.E."/>
            <person name="Garbe J."/>
            <person name="Badalamenti J.P."/>
            <person name="Herman A."/>
            <person name="Mangelson H."/>
            <person name="Liachko I."/>
            <person name="Sullivan S."/>
            <person name="Sone E.D."/>
            <person name="Koren S."/>
            <person name="Silverstein K.A.T."/>
            <person name="Beckman K.B."/>
            <person name="Gohl D.M."/>
        </authorList>
    </citation>
    <scope>NUCLEOTIDE SEQUENCE</scope>
    <source>
        <strain evidence="2">Duluth1</strain>
        <tissue evidence="2">Whole animal</tissue>
    </source>
</reference>
<dbReference type="Proteomes" id="UP000828390">
    <property type="component" value="Unassembled WGS sequence"/>
</dbReference>
<dbReference type="PROSITE" id="PS50060">
    <property type="entry name" value="MAM_2"/>
    <property type="match status" value="1"/>
</dbReference>
<sequence>MQVGSNLGSAVWTRVGTQGNQWNLGQTDLPASASTYNIVFEGVGGPGYRGDIALDDIRVLPGSCSYSGLHHFLLTVCGLYCYRDE</sequence>
<proteinExistence type="predicted"/>
<name>A0A9D4N251_DREPO</name>
<dbReference type="AlphaFoldDB" id="A0A9D4N251"/>
<organism evidence="2 3">
    <name type="scientific">Dreissena polymorpha</name>
    <name type="common">Zebra mussel</name>
    <name type="synonym">Mytilus polymorpha</name>
    <dbReference type="NCBI Taxonomy" id="45954"/>
    <lineage>
        <taxon>Eukaryota</taxon>
        <taxon>Metazoa</taxon>
        <taxon>Spiralia</taxon>
        <taxon>Lophotrochozoa</taxon>
        <taxon>Mollusca</taxon>
        <taxon>Bivalvia</taxon>
        <taxon>Autobranchia</taxon>
        <taxon>Heteroconchia</taxon>
        <taxon>Euheterodonta</taxon>
        <taxon>Imparidentia</taxon>
        <taxon>Neoheterodontei</taxon>
        <taxon>Myida</taxon>
        <taxon>Dreissenoidea</taxon>
        <taxon>Dreissenidae</taxon>
        <taxon>Dreissena</taxon>
    </lineage>
</organism>
<dbReference type="InterPro" id="IPR013320">
    <property type="entry name" value="ConA-like_dom_sf"/>
</dbReference>
<dbReference type="Gene3D" id="2.60.120.200">
    <property type="match status" value="1"/>
</dbReference>
<comment type="caution">
    <text evidence="2">The sequence shown here is derived from an EMBL/GenBank/DDBJ whole genome shotgun (WGS) entry which is preliminary data.</text>
</comment>
<dbReference type="GO" id="GO:0016020">
    <property type="term" value="C:membrane"/>
    <property type="evidence" value="ECO:0007669"/>
    <property type="project" value="InterPro"/>
</dbReference>
<protein>
    <recommendedName>
        <fullName evidence="1">MAM domain-containing protein</fullName>
    </recommendedName>
</protein>
<dbReference type="InterPro" id="IPR000998">
    <property type="entry name" value="MAM_dom"/>
</dbReference>
<dbReference type="EMBL" id="JAIWYP010000001">
    <property type="protein sequence ID" value="KAH3887690.1"/>
    <property type="molecule type" value="Genomic_DNA"/>
</dbReference>
<dbReference type="Pfam" id="PF00629">
    <property type="entry name" value="MAM"/>
    <property type="match status" value="1"/>
</dbReference>
<dbReference type="PANTHER" id="PTHR23282:SF101">
    <property type="entry name" value="MAM DOMAIN-CONTAINING PROTEIN"/>
    <property type="match status" value="1"/>
</dbReference>